<evidence type="ECO:0000256" key="4">
    <source>
        <dbReference type="ARBA" id="ARBA00023125"/>
    </source>
</evidence>
<keyword evidence="6" id="KW-0804">Transcription</keyword>
<dbReference type="Pfam" id="PF00847">
    <property type="entry name" value="AP2"/>
    <property type="match status" value="1"/>
</dbReference>
<reference evidence="10 11" key="1">
    <citation type="submission" date="2019-12" db="EMBL/GenBank/DDBJ databases">
        <authorList>
            <person name="Alioto T."/>
            <person name="Alioto T."/>
            <person name="Gomez Garrido J."/>
        </authorList>
    </citation>
    <scope>NUCLEOTIDE SEQUENCE [LARGE SCALE GENOMIC DNA]</scope>
</reference>
<dbReference type="Gene3D" id="3.30.730.10">
    <property type="entry name" value="AP2/ERF domain"/>
    <property type="match status" value="1"/>
</dbReference>
<evidence type="ECO:0000256" key="8">
    <source>
        <dbReference type="ARBA" id="ARBA00024343"/>
    </source>
</evidence>
<keyword evidence="4" id="KW-0238">DNA-binding</keyword>
<name>A0A8S0UVV5_OLEEU</name>
<keyword evidence="7" id="KW-0539">Nucleus</keyword>
<comment type="similarity">
    <text evidence="8">Belongs to the AP2/ERF transcription factor family. ERF subfamily.</text>
</comment>
<dbReference type="Gramene" id="OE9A064631T1">
    <property type="protein sequence ID" value="OE9A064631C1"/>
    <property type="gene ID" value="OE9A064631"/>
</dbReference>
<dbReference type="PROSITE" id="PS51032">
    <property type="entry name" value="AP2_ERF"/>
    <property type="match status" value="1"/>
</dbReference>
<dbReference type="PRINTS" id="PR00367">
    <property type="entry name" value="ETHRSPELEMNT"/>
</dbReference>
<dbReference type="EMBL" id="CACTIH010009090">
    <property type="protein sequence ID" value="CAA3023432.1"/>
    <property type="molecule type" value="Genomic_DNA"/>
</dbReference>
<dbReference type="GO" id="GO:0005634">
    <property type="term" value="C:nucleus"/>
    <property type="evidence" value="ECO:0007669"/>
    <property type="project" value="UniProtKB-SubCell"/>
</dbReference>
<evidence type="ECO:0000313" key="11">
    <source>
        <dbReference type="Proteomes" id="UP000594638"/>
    </source>
</evidence>
<accession>A0A8S0UVV5</accession>
<dbReference type="SMART" id="SM00380">
    <property type="entry name" value="AP2"/>
    <property type="match status" value="1"/>
</dbReference>
<organism evidence="10 11">
    <name type="scientific">Olea europaea subsp. europaea</name>
    <dbReference type="NCBI Taxonomy" id="158383"/>
    <lineage>
        <taxon>Eukaryota</taxon>
        <taxon>Viridiplantae</taxon>
        <taxon>Streptophyta</taxon>
        <taxon>Embryophyta</taxon>
        <taxon>Tracheophyta</taxon>
        <taxon>Spermatophyta</taxon>
        <taxon>Magnoliopsida</taxon>
        <taxon>eudicotyledons</taxon>
        <taxon>Gunneridae</taxon>
        <taxon>Pentapetalae</taxon>
        <taxon>asterids</taxon>
        <taxon>lamiids</taxon>
        <taxon>Lamiales</taxon>
        <taxon>Oleaceae</taxon>
        <taxon>Oleeae</taxon>
        <taxon>Olea</taxon>
    </lineage>
</organism>
<gene>
    <name evidence="10" type="ORF">OLEA9_A064631</name>
</gene>
<dbReference type="Proteomes" id="UP000594638">
    <property type="component" value="Unassembled WGS sequence"/>
</dbReference>
<proteinExistence type="inferred from homology"/>
<dbReference type="GO" id="GO:0003700">
    <property type="term" value="F:DNA-binding transcription factor activity"/>
    <property type="evidence" value="ECO:0007669"/>
    <property type="project" value="InterPro"/>
</dbReference>
<comment type="caution">
    <text evidence="10">The sequence shown here is derived from an EMBL/GenBank/DDBJ whole genome shotgun (WGS) entry which is preliminary data.</text>
</comment>
<evidence type="ECO:0000256" key="6">
    <source>
        <dbReference type="ARBA" id="ARBA00023163"/>
    </source>
</evidence>
<keyword evidence="5" id="KW-0010">Activator</keyword>
<dbReference type="AlphaFoldDB" id="A0A8S0UVV5"/>
<dbReference type="InterPro" id="IPR001471">
    <property type="entry name" value="AP2/ERF_dom"/>
</dbReference>
<comment type="subcellular location">
    <subcellularLocation>
        <location evidence="1">Nucleus</location>
    </subcellularLocation>
</comment>
<keyword evidence="3" id="KW-0805">Transcription regulation</keyword>
<dbReference type="InterPro" id="IPR016177">
    <property type="entry name" value="DNA-bd_dom_sf"/>
</dbReference>
<keyword evidence="11" id="KW-1185">Reference proteome</keyword>
<evidence type="ECO:0000256" key="7">
    <source>
        <dbReference type="ARBA" id="ARBA00023242"/>
    </source>
</evidence>
<dbReference type="InterPro" id="IPR036955">
    <property type="entry name" value="AP2/ERF_dom_sf"/>
</dbReference>
<protein>
    <submittedName>
        <fullName evidence="10">Ethylene-responsive transcription factor ERF017-like</fullName>
    </submittedName>
</protein>
<evidence type="ECO:0000256" key="1">
    <source>
        <dbReference type="ARBA" id="ARBA00004123"/>
    </source>
</evidence>
<evidence type="ECO:0000313" key="10">
    <source>
        <dbReference type="EMBL" id="CAA3023432.1"/>
    </source>
</evidence>
<feature type="domain" description="AP2/ERF" evidence="9">
    <location>
        <begin position="22"/>
        <end position="79"/>
    </location>
</feature>
<dbReference type="PANTHER" id="PTHR31985">
    <property type="entry name" value="ETHYLENE-RESPONSIVE TRANSCRIPTION FACTOR ERF042-RELATED"/>
    <property type="match status" value="1"/>
</dbReference>
<dbReference type="SUPFAM" id="SSF54171">
    <property type="entry name" value="DNA-binding domain"/>
    <property type="match status" value="1"/>
</dbReference>
<dbReference type="GO" id="GO:0003677">
    <property type="term" value="F:DNA binding"/>
    <property type="evidence" value="ECO:0007669"/>
    <property type="project" value="UniProtKB-KW"/>
</dbReference>
<dbReference type="PANTHER" id="PTHR31985:SF215">
    <property type="entry name" value="OS02G0781300 PROTEIN"/>
    <property type="match status" value="1"/>
</dbReference>
<evidence type="ECO:0000256" key="5">
    <source>
        <dbReference type="ARBA" id="ARBA00023159"/>
    </source>
</evidence>
<dbReference type="FunFam" id="3.30.730.10:FF:000001">
    <property type="entry name" value="Ethylene-responsive transcription factor 2"/>
    <property type="match status" value="1"/>
</dbReference>
<evidence type="ECO:0000256" key="3">
    <source>
        <dbReference type="ARBA" id="ARBA00023015"/>
    </source>
</evidence>
<dbReference type="CDD" id="cd00018">
    <property type="entry name" value="AP2"/>
    <property type="match status" value="1"/>
</dbReference>
<dbReference type="InterPro" id="IPR051032">
    <property type="entry name" value="AP2/ERF_TF_ERF_subfamily"/>
</dbReference>
<sequence length="207" mass="23625">MVKPTPPSPLQPMVENRNEELKYKGVRKRKWGKYVSEIRLPNSRERIWLGSYDTAEKAARAFDAAQFCLRGHNAVFNFPHDPPNISGGQSLSPAEIQVEAAQYANSYSNSNNHQAPTETQSETIMELEGTSSWNSESAVAPTESMDWSFLDNLDSNAAENISDFRLFSDNFQDNIYMHPNFVHDDNDDDHDRISEGLFSHKSYLWNF</sequence>
<keyword evidence="2" id="KW-0611">Plant defense</keyword>
<dbReference type="OrthoDB" id="1918918at2759"/>
<evidence type="ECO:0000256" key="2">
    <source>
        <dbReference type="ARBA" id="ARBA00022821"/>
    </source>
</evidence>
<evidence type="ECO:0000259" key="9">
    <source>
        <dbReference type="PROSITE" id="PS51032"/>
    </source>
</evidence>
<dbReference type="GO" id="GO:0006952">
    <property type="term" value="P:defense response"/>
    <property type="evidence" value="ECO:0007669"/>
    <property type="project" value="UniProtKB-KW"/>
</dbReference>